<feature type="signal peptide" evidence="2">
    <location>
        <begin position="1"/>
        <end position="36"/>
    </location>
</feature>
<evidence type="ECO:0000313" key="3">
    <source>
        <dbReference type="EMBL" id="PZN82431.1"/>
    </source>
</evidence>
<proteinExistence type="predicted"/>
<evidence type="ECO:0000313" key="4">
    <source>
        <dbReference type="Proteomes" id="UP000249396"/>
    </source>
</evidence>
<comment type="caution">
    <text evidence="3">The sequence shown here is derived from an EMBL/GenBank/DDBJ whole genome shotgun (WGS) entry which is preliminary data.</text>
</comment>
<dbReference type="AlphaFoldDB" id="A0A2W4RER8"/>
<evidence type="ECO:0000256" key="1">
    <source>
        <dbReference type="SAM" id="MobiDB-lite"/>
    </source>
</evidence>
<organism evidence="3 4">
    <name type="scientific">Candidatus Methylumidiphilus alinenensis</name>
    <dbReference type="NCBI Taxonomy" id="2202197"/>
    <lineage>
        <taxon>Bacteria</taxon>
        <taxon>Pseudomonadati</taxon>
        <taxon>Pseudomonadota</taxon>
        <taxon>Gammaproteobacteria</taxon>
        <taxon>Methylococcales</taxon>
        <taxon>Candidatus Methylumidiphilus</taxon>
    </lineage>
</organism>
<protein>
    <recommendedName>
        <fullName evidence="5">Lipoprotein</fullName>
    </recommendedName>
</protein>
<keyword evidence="2" id="KW-0732">Signal</keyword>
<reference evidence="3 4" key="1">
    <citation type="journal article" date="2018" name="Aquat. Microb. Ecol.">
        <title>Gammaproteobacterial methanotrophs dominate.</title>
        <authorList>
            <person name="Rissanen A.J."/>
            <person name="Saarenheimo J."/>
            <person name="Tiirola M."/>
            <person name="Peura S."/>
            <person name="Aalto S.L."/>
            <person name="Karvinen A."/>
            <person name="Nykanen H."/>
        </authorList>
    </citation>
    <scope>NUCLEOTIDE SEQUENCE [LARGE SCALE GENOMIC DNA]</scope>
    <source>
        <strain evidence="3">AMbin10</strain>
    </source>
</reference>
<dbReference type="PROSITE" id="PS51257">
    <property type="entry name" value="PROKAR_LIPOPROTEIN"/>
    <property type="match status" value="1"/>
</dbReference>
<feature type="chain" id="PRO_5016097621" description="Lipoprotein" evidence="2">
    <location>
        <begin position="37"/>
        <end position="409"/>
    </location>
</feature>
<sequence>MPIKHHLQIKKTFRQAFGLFVALTLLLSGCAAPLQATLKQSGTIRCFQEQNRPEGKTSCELSAAVRVDNTVVFTNDKPIPGNGKSPVFSLSLSQQENNTAHPVYALDTKHISYFAEPAFNNASKLESLTVTPDGKWVVAATGFDRYKPGQEGYNTLLAWPAEDWHAVKTVISPSQGPDAKDSVSLREKFKQVLGGSEYFKIEGLAAIPAKDGSGQGRLLFGVRETGADYKNPNHVIQIIQAGYHISGDKRLQLHDDFKLVADYTDQLKSAHPDKHTLGLSSIEYDQYHDRLYLLTSYEEVNAEEPPPESLGAYLWTLPLADLGKTGSSPQPILVDPASCQQPKTNGKPLESCPLEFKSHKAEGLAVLDSKQILVVFDDDRVKTQVQSEDGQQHERKPESESGYEIIELH</sequence>
<dbReference type="Proteomes" id="UP000249396">
    <property type="component" value="Unassembled WGS sequence"/>
</dbReference>
<feature type="region of interest" description="Disordered" evidence="1">
    <location>
        <begin position="384"/>
        <end position="409"/>
    </location>
</feature>
<feature type="compositionally biased region" description="Basic and acidic residues" evidence="1">
    <location>
        <begin position="390"/>
        <end position="399"/>
    </location>
</feature>
<accession>A0A2W4RER8</accession>
<name>A0A2W4RER8_9GAMM</name>
<dbReference type="EMBL" id="QJPH01000220">
    <property type="protein sequence ID" value="PZN82431.1"/>
    <property type="molecule type" value="Genomic_DNA"/>
</dbReference>
<evidence type="ECO:0000256" key="2">
    <source>
        <dbReference type="SAM" id="SignalP"/>
    </source>
</evidence>
<gene>
    <name evidence="3" type="ORF">DM484_06435</name>
</gene>
<evidence type="ECO:0008006" key="5">
    <source>
        <dbReference type="Google" id="ProtNLM"/>
    </source>
</evidence>